<keyword evidence="1" id="KW-0808">Transferase</keyword>
<dbReference type="Gene3D" id="3.40.50.150">
    <property type="entry name" value="Vaccinia Virus protein VP39"/>
    <property type="match status" value="1"/>
</dbReference>
<reference evidence="1" key="1">
    <citation type="journal article" date="2021" name="mSystems">
        <title>Bacteria and Archaea Synergistically Convert Glycine Betaine to Biogenic Methane in the Formosa Cold Seep of the South China Sea.</title>
        <authorList>
            <person name="Li L."/>
            <person name="Zhang W."/>
            <person name="Zhang S."/>
            <person name="Song L."/>
            <person name="Sun Q."/>
            <person name="Zhang H."/>
            <person name="Xiang H."/>
            <person name="Dong X."/>
        </authorList>
    </citation>
    <scope>NUCLEOTIDE SEQUENCE</scope>
    <source>
        <strain evidence="1">ZWT</strain>
    </source>
</reference>
<dbReference type="SUPFAM" id="SSF53335">
    <property type="entry name" value="S-adenosyl-L-methionine-dependent methyltransferases"/>
    <property type="match status" value="1"/>
</dbReference>
<organism evidence="1 2">
    <name type="scientific">Oceanirhabdus seepicola</name>
    <dbReference type="NCBI Taxonomy" id="2828781"/>
    <lineage>
        <taxon>Bacteria</taxon>
        <taxon>Bacillati</taxon>
        <taxon>Bacillota</taxon>
        <taxon>Clostridia</taxon>
        <taxon>Eubacteriales</taxon>
        <taxon>Clostridiaceae</taxon>
        <taxon>Oceanirhabdus</taxon>
    </lineage>
</organism>
<gene>
    <name evidence="1" type="ORF">KDK92_14755</name>
</gene>
<keyword evidence="2" id="KW-1185">Reference proteome</keyword>
<name>A0A9J6P5B4_9CLOT</name>
<evidence type="ECO:0000313" key="1">
    <source>
        <dbReference type="EMBL" id="MCM1990989.1"/>
    </source>
</evidence>
<proteinExistence type="predicted"/>
<accession>A0A9J6P5B4</accession>
<protein>
    <submittedName>
        <fullName evidence="1">Methyltransferase domain-containing protein</fullName>
    </submittedName>
</protein>
<evidence type="ECO:0000313" key="2">
    <source>
        <dbReference type="Proteomes" id="UP001056429"/>
    </source>
</evidence>
<reference evidence="1" key="2">
    <citation type="submission" date="2021-04" db="EMBL/GenBank/DDBJ databases">
        <authorList>
            <person name="Dong X."/>
        </authorList>
    </citation>
    <scope>NUCLEOTIDE SEQUENCE</scope>
    <source>
        <strain evidence="1">ZWT</strain>
    </source>
</reference>
<dbReference type="RefSeq" id="WP_250860099.1">
    <property type="nucleotide sequence ID" value="NZ_JAGSOJ010000003.1"/>
</dbReference>
<dbReference type="InterPro" id="IPR029063">
    <property type="entry name" value="SAM-dependent_MTases_sf"/>
</dbReference>
<comment type="caution">
    <text evidence="1">The sequence shown here is derived from an EMBL/GenBank/DDBJ whole genome shotgun (WGS) entry which is preliminary data.</text>
</comment>
<dbReference type="Proteomes" id="UP001056429">
    <property type="component" value="Unassembled WGS sequence"/>
</dbReference>
<dbReference type="Pfam" id="PF13489">
    <property type="entry name" value="Methyltransf_23"/>
    <property type="match status" value="1"/>
</dbReference>
<dbReference type="AlphaFoldDB" id="A0A9J6P5B4"/>
<dbReference type="EMBL" id="JAGSOJ010000003">
    <property type="protein sequence ID" value="MCM1990989.1"/>
    <property type="molecule type" value="Genomic_DNA"/>
</dbReference>
<keyword evidence="1" id="KW-0489">Methyltransferase</keyword>
<dbReference type="GO" id="GO:0008168">
    <property type="term" value="F:methyltransferase activity"/>
    <property type="evidence" value="ECO:0007669"/>
    <property type="project" value="UniProtKB-KW"/>
</dbReference>
<dbReference type="GO" id="GO:0032259">
    <property type="term" value="P:methylation"/>
    <property type="evidence" value="ECO:0007669"/>
    <property type="project" value="UniProtKB-KW"/>
</dbReference>
<sequence length="184" mass="21262">MKVIIGAGQTNYEGWKTTQECDLNLLSISDWDKLFLKESVDAMIAEHVWEHLTYEEGIEAARNCFKYLKPGGYIRCAVPDKNFRNEWYQNMVQIGGPGPIEHPAATHKIVYDYTTFKRVFETAGFVVTLLEYCDNDGDFHFTYWNENDGKIGRSFRFDTRNSIETLGMVSIIIDAMKPIIIRNK</sequence>